<comment type="caution">
    <text evidence="5">The sequence shown here is derived from an EMBL/GenBank/DDBJ whole genome shotgun (WGS) entry which is preliminary data.</text>
</comment>
<keyword evidence="4" id="KW-0143">Chaperone</keyword>
<comment type="similarity">
    <text evidence="2">Belongs to the EspG family.</text>
</comment>
<dbReference type="RefSeq" id="WP_106187309.1">
    <property type="nucleotide sequence ID" value="NZ_PVTF01000003.1"/>
</dbReference>
<dbReference type="Pfam" id="PF14011">
    <property type="entry name" value="ESX-1_EspG"/>
    <property type="match status" value="1"/>
</dbReference>
<keyword evidence="6" id="KW-1185">Reference proteome</keyword>
<organism evidence="5 6">
    <name type="scientific">Umezawaea tangerina</name>
    <dbReference type="NCBI Taxonomy" id="84725"/>
    <lineage>
        <taxon>Bacteria</taxon>
        <taxon>Bacillati</taxon>
        <taxon>Actinomycetota</taxon>
        <taxon>Actinomycetes</taxon>
        <taxon>Pseudonocardiales</taxon>
        <taxon>Pseudonocardiaceae</taxon>
        <taxon>Umezawaea</taxon>
    </lineage>
</organism>
<evidence type="ECO:0000256" key="2">
    <source>
        <dbReference type="ARBA" id="ARBA00006411"/>
    </source>
</evidence>
<dbReference type="EMBL" id="PVTF01000003">
    <property type="protein sequence ID" value="PRY43784.1"/>
    <property type="molecule type" value="Genomic_DNA"/>
</dbReference>
<dbReference type="AlphaFoldDB" id="A0A2T0TDT1"/>
<gene>
    <name evidence="5" type="ORF">CLV43_103533</name>
</gene>
<evidence type="ECO:0000313" key="5">
    <source>
        <dbReference type="EMBL" id="PRY43784.1"/>
    </source>
</evidence>
<reference evidence="5 6" key="1">
    <citation type="submission" date="2018-03" db="EMBL/GenBank/DDBJ databases">
        <title>Genomic Encyclopedia of Archaeal and Bacterial Type Strains, Phase II (KMG-II): from individual species to whole genera.</title>
        <authorList>
            <person name="Goeker M."/>
        </authorList>
    </citation>
    <scope>NUCLEOTIDE SEQUENCE [LARGE SCALE GENOMIC DNA]</scope>
    <source>
        <strain evidence="5 6">DSM 44720</strain>
    </source>
</reference>
<evidence type="ECO:0000313" key="6">
    <source>
        <dbReference type="Proteomes" id="UP000239494"/>
    </source>
</evidence>
<sequence>MTTFGVDLGTADLHEPVTISTLEFDVLWEHLRLEVMPLVLKVPSPGKTHAERAELERQVWAGLDQRGLGRPSSLDPVLEDLLHLLNRPQTEVDGRLWLGRSVRVLAAAKGQSGVLAVLDDDRLTLRAASGEGLPREALSVLPSAPAGPGHSITLPSADLDAAAAAAGTPDGLEQALVARGVRGADAQTLVEMMRDAGSRGQFGAAARDKWGKRRRPERVVAFYDTPEGRYVQMRRASPGQEPWSTISPVDARRLVHHVGELLDELV</sequence>
<keyword evidence="3" id="KW-0963">Cytoplasm</keyword>
<dbReference type="InterPro" id="IPR025734">
    <property type="entry name" value="EspG"/>
</dbReference>
<evidence type="ECO:0000256" key="1">
    <source>
        <dbReference type="ARBA" id="ARBA00004496"/>
    </source>
</evidence>
<accession>A0A2T0TDT1</accession>
<evidence type="ECO:0000256" key="4">
    <source>
        <dbReference type="ARBA" id="ARBA00023186"/>
    </source>
</evidence>
<name>A0A2T0TDT1_9PSEU</name>
<protein>
    <submittedName>
        <fullName evidence="5">ESAT-6 protein secretion system EspG family protein</fullName>
    </submittedName>
</protein>
<dbReference type="OrthoDB" id="3679349at2"/>
<comment type="subcellular location">
    <subcellularLocation>
        <location evidence="1">Cytoplasm</location>
    </subcellularLocation>
</comment>
<evidence type="ECO:0000256" key="3">
    <source>
        <dbReference type="ARBA" id="ARBA00022490"/>
    </source>
</evidence>
<proteinExistence type="inferred from homology"/>
<dbReference type="Proteomes" id="UP000239494">
    <property type="component" value="Unassembled WGS sequence"/>
</dbReference>